<evidence type="ECO:0000313" key="4">
    <source>
        <dbReference type="Proteomes" id="UP000478052"/>
    </source>
</evidence>
<gene>
    <name evidence="3" type="ORF">FWK35_00018566</name>
</gene>
<keyword evidence="4" id="KW-1185">Reference proteome</keyword>
<dbReference type="EMBL" id="VUJU01005076">
    <property type="protein sequence ID" value="KAF0752378.1"/>
    <property type="molecule type" value="Genomic_DNA"/>
</dbReference>
<dbReference type="AlphaFoldDB" id="A0A6G0YAV6"/>
<name>A0A6G0YAV6_APHCR</name>
<accession>A0A6G0YAV6</accession>
<keyword evidence="2" id="KW-0812">Transmembrane</keyword>
<reference evidence="3 4" key="1">
    <citation type="submission" date="2019-08" db="EMBL/GenBank/DDBJ databases">
        <title>Whole genome of Aphis craccivora.</title>
        <authorList>
            <person name="Voronova N.V."/>
            <person name="Shulinski R.S."/>
            <person name="Bandarenka Y.V."/>
            <person name="Zhorov D.G."/>
            <person name="Warner D."/>
        </authorList>
    </citation>
    <scope>NUCLEOTIDE SEQUENCE [LARGE SCALE GENOMIC DNA]</scope>
    <source>
        <strain evidence="3">180601</strain>
        <tissue evidence="3">Whole Body</tissue>
    </source>
</reference>
<dbReference type="Proteomes" id="UP000478052">
    <property type="component" value="Unassembled WGS sequence"/>
</dbReference>
<feature type="region of interest" description="Disordered" evidence="1">
    <location>
        <begin position="271"/>
        <end position="290"/>
    </location>
</feature>
<protein>
    <submittedName>
        <fullName evidence="3">Uncharacterized protein</fullName>
    </submittedName>
</protein>
<evidence type="ECO:0000313" key="3">
    <source>
        <dbReference type="EMBL" id="KAF0752378.1"/>
    </source>
</evidence>
<keyword evidence="2" id="KW-1133">Transmembrane helix</keyword>
<organism evidence="3 4">
    <name type="scientific">Aphis craccivora</name>
    <name type="common">Cowpea aphid</name>
    <dbReference type="NCBI Taxonomy" id="307492"/>
    <lineage>
        <taxon>Eukaryota</taxon>
        <taxon>Metazoa</taxon>
        <taxon>Ecdysozoa</taxon>
        <taxon>Arthropoda</taxon>
        <taxon>Hexapoda</taxon>
        <taxon>Insecta</taxon>
        <taxon>Pterygota</taxon>
        <taxon>Neoptera</taxon>
        <taxon>Paraneoptera</taxon>
        <taxon>Hemiptera</taxon>
        <taxon>Sternorrhyncha</taxon>
        <taxon>Aphidomorpha</taxon>
        <taxon>Aphidoidea</taxon>
        <taxon>Aphididae</taxon>
        <taxon>Aphidini</taxon>
        <taxon>Aphis</taxon>
        <taxon>Aphis</taxon>
    </lineage>
</organism>
<evidence type="ECO:0000256" key="2">
    <source>
        <dbReference type="SAM" id="Phobius"/>
    </source>
</evidence>
<feature type="transmembrane region" description="Helical" evidence="2">
    <location>
        <begin position="239"/>
        <end position="260"/>
    </location>
</feature>
<evidence type="ECO:0000256" key="1">
    <source>
        <dbReference type="SAM" id="MobiDB-lite"/>
    </source>
</evidence>
<dbReference type="OrthoDB" id="6619194at2759"/>
<sequence length="592" mass="66944">MQLMMWVYCNISSVFYLLVPIYAFYTGKLKLIYGFAIVVLPFLRNKEYIKHWLIFDIDKKASLAVAVKLILFTSDFMPIKYSRIKHCRYNNIQLSYYEKVDTLLYLTDRMQNILIIINKLKLFHGIKYDCWKITISTIFNHAARKPMGTFGLQVLTLYFETNDIVICEPLLTIKIYIVDFDICCLLDVYFDVIFNNLSGHNMKITRKCCHGGDEEDDVYYMLQVNKGAQKIITAFPDQLSLVFMWSMMTIVFVFFTYLVLRFELPPPQPSSSAALHTSRGERCPTDSKNPLVARQDIGPNDIHYVLVDDDRIPRMFACSLESAVKSMVSDGFDRVNVFVVGGIKHVEGLNLTLPLRQLEKVSLSSTLDDLVATYGHGRLNVMHLSLKEYLSGSPFKGVDLSSRPGLAKFAVQLVILWQFGGTVLDGDMTAARGYVYRAKSNAVEYGDRIISSPVACHVFVYEAMLSAKRYALGGERFMAGTVQTILDGTATVVRDGALPLPDWVVCHNYRIMMNGDPCCYVAGVTAEFLGDRCPIVIDEPSLLPKFQETARVTSPRFRKPVSRLATTTVNASAFADDQNRNTTNDERVSTAI</sequence>
<proteinExistence type="predicted"/>
<comment type="caution">
    <text evidence="3">The sequence shown here is derived from an EMBL/GenBank/DDBJ whole genome shotgun (WGS) entry which is preliminary data.</text>
</comment>
<keyword evidence="2" id="KW-0472">Membrane</keyword>
<feature type="transmembrane region" description="Helical" evidence="2">
    <location>
        <begin position="7"/>
        <end position="25"/>
    </location>
</feature>